<dbReference type="PROSITE" id="PS00041">
    <property type="entry name" value="HTH_ARAC_FAMILY_1"/>
    <property type="match status" value="1"/>
</dbReference>
<feature type="domain" description="HTH araC/xylS-type" evidence="5">
    <location>
        <begin position="63"/>
        <end position="161"/>
    </location>
</feature>
<dbReference type="Pfam" id="PF06719">
    <property type="entry name" value="AraC_N"/>
    <property type="match status" value="1"/>
</dbReference>
<dbReference type="Pfam" id="PF12833">
    <property type="entry name" value="HTH_18"/>
    <property type="match status" value="1"/>
</dbReference>
<keyword evidence="3" id="KW-0804">Transcription</keyword>
<protein>
    <submittedName>
        <fullName evidence="6">AraC family transcriptional regulator</fullName>
    </submittedName>
</protein>
<organism evidence="6 7">
    <name type="scientific">Paractinoplanes aksuensis</name>
    <dbReference type="NCBI Taxonomy" id="2939490"/>
    <lineage>
        <taxon>Bacteria</taxon>
        <taxon>Bacillati</taxon>
        <taxon>Actinomycetota</taxon>
        <taxon>Actinomycetes</taxon>
        <taxon>Micromonosporales</taxon>
        <taxon>Micromonosporaceae</taxon>
        <taxon>Paractinoplanes</taxon>
    </lineage>
</organism>
<evidence type="ECO:0000313" key="6">
    <source>
        <dbReference type="EMBL" id="MCO8273846.1"/>
    </source>
</evidence>
<dbReference type="SMART" id="SM00342">
    <property type="entry name" value="HTH_ARAC"/>
    <property type="match status" value="1"/>
</dbReference>
<evidence type="ECO:0000259" key="5">
    <source>
        <dbReference type="PROSITE" id="PS01124"/>
    </source>
</evidence>
<keyword evidence="1" id="KW-0805">Transcription regulation</keyword>
<dbReference type="InterPro" id="IPR009057">
    <property type="entry name" value="Homeodomain-like_sf"/>
</dbReference>
<dbReference type="RefSeq" id="WP_253239923.1">
    <property type="nucleotide sequence ID" value="NZ_JAMYJR010000027.1"/>
</dbReference>
<evidence type="ECO:0000256" key="4">
    <source>
        <dbReference type="SAM" id="MobiDB-lite"/>
    </source>
</evidence>
<sequence>MATADDDLLGAILWLLRLVERPRDFAVLSPGLEREIHWRLLTGPPGGLVRQVGRADERFTIARRAARWLEDHYDRAVRADDLARHVGVSVATLNRHFRAATMMSPVQYQKQLRLQEARIRLAAAPGDVAGVGHAVGYGGMSQFSREYRRLFGVPPSEDVSDRTPRAAAARPR</sequence>
<accession>A0ABT1DUX1</accession>
<dbReference type="PANTHER" id="PTHR43436">
    <property type="entry name" value="ARAC-FAMILY TRANSCRIPTIONAL REGULATOR"/>
    <property type="match status" value="1"/>
</dbReference>
<dbReference type="InterPro" id="IPR018060">
    <property type="entry name" value="HTH_AraC"/>
</dbReference>
<comment type="caution">
    <text evidence="6">The sequence shown here is derived from an EMBL/GenBank/DDBJ whole genome shotgun (WGS) entry which is preliminary data.</text>
</comment>
<gene>
    <name evidence="6" type="ORF">M1L60_24930</name>
</gene>
<dbReference type="SUPFAM" id="SSF46689">
    <property type="entry name" value="Homeodomain-like"/>
    <property type="match status" value="2"/>
</dbReference>
<evidence type="ECO:0000313" key="7">
    <source>
        <dbReference type="Proteomes" id="UP001523369"/>
    </source>
</evidence>
<proteinExistence type="predicted"/>
<reference evidence="6 7" key="1">
    <citation type="submission" date="2022-06" db="EMBL/GenBank/DDBJ databases">
        <title>New Species of the Genus Actinoplanes, ActinopZanes ferrugineus.</title>
        <authorList>
            <person name="Ding P."/>
        </authorList>
    </citation>
    <scope>NUCLEOTIDE SEQUENCE [LARGE SCALE GENOMIC DNA]</scope>
    <source>
        <strain evidence="6 7">TRM88003</strain>
    </source>
</reference>
<dbReference type="PANTHER" id="PTHR43436:SF1">
    <property type="entry name" value="TRANSCRIPTIONAL REGULATORY PROTEIN"/>
    <property type="match status" value="1"/>
</dbReference>
<name>A0ABT1DUX1_9ACTN</name>
<dbReference type="Proteomes" id="UP001523369">
    <property type="component" value="Unassembled WGS sequence"/>
</dbReference>
<keyword evidence="2" id="KW-0238">DNA-binding</keyword>
<dbReference type="Gene3D" id="1.10.10.60">
    <property type="entry name" value="Homeodomain-like"/>
    <property type="match status" value="1"/>
</dbReference>
<feature type="region of interest" description="Disordered" evidence="4">
    <location>
        <begin position="153"/>
        <end position="172"/>
    </location>
</feature>
<evidence type="ECO:0000256" key="1">
    <source>
        <dbReference type="ARBA" id="ARBA00023015"/>
    </source>
</evidence>
<dbReference type="PROSITE" id="PS01124">
    <property type="entry name" value="HTH_ARAC_FAMILY_2"/>
    <property type="match status" value="1"/>
</dbReference>
<dbReference type="InterPro" id="IPR018062">
    <property type="entry name" value="HTH_AraC-typ_CS"/>
</dbReference>
<evidence type="ECO:0000256" key="2">
    <source>
        <dbReference type="ARBA" id="ARBA00023125"/>
    </source>
</evidence>
<keyword evidence="7" id="KW-1185">Reference proteome</keyword>
<dbReference type="EMBL" id="JAMYJR010000027">
    <property type="protein sequence ID" value="MCO8273846.1"/>
    <property type="molecule type" value="Genomic_DNA"/>
</dbReference>
<dbReference type="InterPro" id="IPR009594">
    <property type="entry name" value="Tscrpt_reg_HTH_AraC_N"/>
</dbReference>
<evidence type="ECO:0000256" key="3">
    <source>
        <dbReference type="ARBA" id="ARBA00023163"/>
    </source>
</evidence>